<proteinExistence type="predicted"/>
<sequence length="154" mass="17788">MGFICKHELQSSVILMSFFSKEYMKSMGMYLMERRRTVAVSTAPDFADPLSSGFCEFGKFSLTLNNMTIIIILYIFYIYCMSTFNIIKTLLRLQVYFKCQLLTLNVFSTLKFTPEEGDICTVYHTALKNNLEIKTWGEALLLCILFLIKGNNCK</sequence>
<keyword evidence="1" id="KW-1133">Transmembrane helix</keyword>
<reference evidence="2" key="1">
    <citation type="submission" date="2025-08" db="UniProtKB">
        <authorList>
            <consortium name="Ensembl"/>
        </authorList>
    </citation>
    <scope>IDENTIFICATION</scope>
</reference>
<dbReference type="Proteomes" id="UP000472260">
    <property type="component" value="Unassembled WGS sequence"/>
</dbReference>
<protein>
    <submittedName>
        <fullName evidence="2">Uncharacterized protein</fullName>
    </submittedName>
</protein>
<reference evidence="2" key="2">
    <citation type="submission" date="2025-09" db="UniProtKB">
        <authorList>
            <consortium name="Ensembl"/>
        </authorList>
    </citation>
    <scope>IDENTIFICATION</scope>
</reference>
<name>A0A671R502_9TELE</name>
<evidence type="ECO:0000313" key="2">
    <source>
        <dbReference type="Ensembl" id="ENSSANP00000078200.1"/>
    </source>
</evidence>
<keyword evidence="1" id="KW-0472">Membrane</keyword>
<organism evidence="2 3">
    <name type="scientific">Sinocyclocheilus anshuiensis</name>
    <dbReference type="NCBI Taxonomy" id="1608454"/>
    <lineage>
        <taxon>Eukaryota</taxon>
        <taxon>Metazoa</taxon>
        <taxon>Chordata</taxon>
        <taxon>Craniata</taxon>
        <taxon>Vertebrata</taxon>
        <taxon>Euteleostomi</taxon>
        <taxon>Actinopterygii</taxon>
        <taxon>Neopterygii</taxon>
        <taxon>Teleostei</taxon>
        <taxon>Ostariophysi</taxon>
        <taxon>Cypriniformes</taxon>
        <taxon>Cyprinidae</taxon>
        <taxon>Cyprininae</taxon>
        <taxon>Sinocyclocheilus</taxon>
    </lineage>
</organism>
<feature type="transmembrane region" description="Helical" evidence="1">
    <location>
        <begin position="67"/>
        <end position="87"/>
    </location>
</feature>
<accession>A0A671R502</accession>
<evidence type="ECO:0000313" key="3">
    <source>
        <dbReference type="Proteomes" id="UP000472260"/>
    </source>
</evidence>
<evidence type="ECO:0000256" key="1">
    <source>
        <dbReference type="SAM" id="Phobius"/>
    </source>
</evidence>
<dbReference type="Ensembl" id="ENSSANT00000083132.1">
    <property type="protein sequence ID" value="ENSSANP00000078200.1"/>
    <property type="gene ID" value="ENSSANG00000038945.1"/>
</dbReference>
<keyword evidence="3" id="KW-1185">Reference proteome</keyword>
<keyword evidence="1" id="KW-0812">Transmembrane</keyword>
<dbReference type="AlphaFoldDB" id="A0A671R502"/>